<evidence type="ECO:0000313" key="2">
    <source>
        <dbReference type="EMBL" id="CAG7713243.1"/>
    </source>
</evidence>
<sequence length="129" mass="14093">MAGRGFDQVFGRGGGRIRQQGNNIGRGHSSGTSRGNRFNGNSGRGNGSLRRGFTRDRMDGVSRGGHANVTPHNENGRRKNSSAGYNLGTYRNSEEDEVILQVEELPSRVFNFICSRSPGGEMSNVYSRK</sequence>
<keyword evidence="3" id="KW-1185">Reference proteome</keyword>
<dbReference type="Proteomes" id="UP000708208">
    <property type="component" value="Unassembled WGS sequence"/>
</dbReference>
<gene>
    <name evidence="2" type="ORF">AFUS01_LOCUS5218</name>
</gene>
<comment type="caution">
    <text evidence="2">The sequence shown here is derived from an EMBL/GenBank/DDBJ whole genome shotgun (WGS) entry which is preliminary data.</text>
</comment>
<evidence type="ECO:0000256" key="1">
    <source>
        <dbReference type="SAM" id="MobiDB-lite"/>
    </source>
</evidence>
<dbReference type="EMBL" id="CAJVCH010033008">
    <property type="protein sequence ID" value="CAG7713243.1"/>
    <property type="molecule type" value="Genomic_DNA"/>
</dbReference>
<name>A0A8J2JF91_9HEXA</name>
<accession>A0A8J2JF91</accession>
<reference evidence="2" key="1">
    <citation type="submission" date="2021-06" db="EMBL/GenBank/DDBJ databases">
        <authorList>
            <person name="Hodson N. C."/>
            <person name="Mongue J. A."/>
            <person name="Jaron S. K."/>
        </authorList>
    </citation>
    <scope>NUCLEOTIDE SEQUENCE</scope>
</reference>
<organism evidence="2 3">
    <name type="scientific">Allacma fusca</name>
    <dbReference type="NCBI Taxonomy" id="39272"/>
    <lineage>
        <taxon>Eukaryota</taxon>
        <taxon>Metazoa</taxon>
        <taxon>Ecdysozoa</taxon>
        <taxon>Arthropoda</taxon>
        <taxon>Hexapoda</taxon>
        <taxon>Collembola</taxon>
        <taxon>Symphypleona</taxon>
        <taxon>Sminthuridae</taxon>
        <taxon>Allacma</taxon>
    </lineage>
</organism>
<evidence type="ECO:0000313" key="3">
    <source>
        <dbReference type="Proteomes" id="UP000708208"/>
    </source>
</evidence>
<feature type="compositionally biased region" description="Low complexity" evidence="1">
    <location>
        <begin position="17"/>
        <end position="51"/>
    </location>
</feature>
<dbReference type="AlphaFoldDB" id="A0A8J2JF91"/>
<protein>
    <submittedName>
        <fullName evidence="2">Uncharacterized protein</fullName>
    </submittedName>
</protein>
<feature type="region of interest" description="Disordered" evidence="1">
    <location>
        <begin position="1"/>
        <end position="88"/>
    </location>
</feature>
<proteinExistence type="predicted"/>